<evidence type="ECO:0008006" key="3">
    <source>
        <dbReference type="Google" id="ProtNLM"/>
    </source>
</evidence>
<reference evidence="1 2" key="1">
    <citation type="submission" date="2019-12" db="EMBL/GenBank/DDBJ databases">
        <title>Hymenobacter sp. HMF4947 Genome sequencing and assembly.</title>
        <authorList>
            <person name="Kang H."/>
            <person name="Cha I."/>
            <person name="Kim H."/>
            <person name="Joh K."/>
        </authorList>
    </citation>
    <scope>NUCLEOTIDE SEQUENCE [LARGE SCALE GENOMIC DNA]</scope>
    <source>
        <strain evidence="1 2">HMF4947</strain>
    </source>
</reference>
<dbReference type="RefSeq" id="WP_157567996.1">
    <property type="nucleotide sequence ID" value="NZ_WQKZ01000004.1"/>
</dbReference>
<protein>
    <recommendedName>
        <fullName evidence="3">STAS/SEC14 domain-containing protein</fullName>
    </recommendedName>
</protein>
<comment type="caution">
    <text evidence="1">The sequence shown here is derived from an EMBL/GenBank/DDBJ whole genome shotgun (WGS) entry which is preliminary data.</text>
</comment>
<evidence type="ECO:0000313" key="2">
    <source>
        <dbReference type="Proteomes" id="UP000441336"/>
    </source>
</evidence>
<dbReference type="EMBL" id="WQKZ01000004">
    <property type="protein sequence ID" value="MVN78181.1"/>
    <property type="molecule type" value="Genomic_DNA"/>
</dbReference>
<dbReference type="AlphaFoldDB" id="A0A7K1TJ23"/>
<name>A0A7K1TJ23_9BACT</name>
<organism evidence="1 2">
    <name type="scientific">Hymenobacter ginkgonis</name>
    <dbReference type="NCBI Taxonomy" id="2682976"/>
    <lineage>
        <taxon>Bacteria</taxon>
        <taxon>Pseudomonadati</taxon>
        <taxon>Bacteroidota</taxon>
        <taxon>Cytophagia</taxon>
        <taxon>Cytophagales</taxon>
        <taxon>Hymenobacteraceae</taxon>
        <taxon>Hymenobacter</taxon>
    </lineage>
</organism>
<accession>A0A7K1TJ23</accession>
<proteinExistence type="predicted"/>
<sequence>MAFPTPYYSVQYQSQPPLVRGVVLRPLSVAEFTESCEQLLAVAQRHRCPFWLLDGRADAQERPLDVYEWLGEEFMPRVRKALGRIPSLAFIAQPEFWQELQARNYARPSPTGPSAAYRANWFTSEADALAWLHQFRPGIGGAA</sequence>
<keyword evidence="2" id="KW-1185">Reference proteome</keyword>
<gene>
    <name evidence="1" type="ORF">GO988_17775</name>
</gene>
<evidence type="ECO:0000313" key="1">
    <source>
        <dbReference type="EMBL" id="MVN78181.1"/>
    </source>
</evidence>
<dbReference type="Proteomes" id="UP000441336">
    <property type="component" value="Unassembled WGS sequence"/>
</dbReference>